<evidence type="ECO:0000256" key="7">
    <source>
        <dbReference type="ARBA" id="ARBA00022801"/>
    </source>
</evidence>
<keyword evidence="4" id="KW-0540">Nuclease</keyword>
<dbReference type="InterPro" id="IPR050951">
    <property type="entry name" value="Retrovirus_Pol_polyprotein"/>
</dbReference>
<reference evidence="12 13" key="1">
    <citation type="submission" date="2016-11" db="EMBL/GenBank/DDBJ databases">
        <authorList>
            <person name="Jaros S."/>
            <person name="Januszkiewicz K."/>
            <person name="Wedrychowicz H."/>
        </authorList>
    </citation>
    <scope>NUCLEOTIDE SEQUENCE [LARGE SCALE GENOMIC DNA]</scope>
</reference>
<evidence type="ECO:0000256" key="3">
    <source>
        <dbReference type="ARBA" id="ARBA00022695"/>
    </source>
</evidence>
<dbReference type="PROSITE" id="PS50994">
    <property type="entry name" value="INTEGRASE"/>
    <property type="match status" value="1"/>
</dbReference>
<protein>
    <submittedName>
        <fullName evidence="12">BQ5605_C011g06466 protein</fullName>
    </submittedName>
</protein>
<dbReference type="InterPro" id="IPR012337">
    <property type="entry name" value="RNaseH-like_sf"/>
</dbReference>
<feature type="compositionally biased region" description="Polar residues" evidence="10">
    <location>
        <begin position="239"/>
        <end position="256"/>
    </location>
</feature>
<dbReference type="PANTHER" id="PTHR37984:SF5">
    <property type="entry name" value="PROTEIN NYNRIN-LIKE"/>
    <property type="match status" value="1"/>
</dbReference>
<dbReference type="CDD" id="cd00303">
    <property type="entry name" value="retropepsin_like"/>
    <property type="match status" value="1"/>
</dbReference>
<evidence type="ECO:0000256" key="2">
    <source>
        <dbReference type="ARBA" id="ARBA00022679"/>
    </source>
</evidence>
<feature type="region of interest" description="Disordered" evidence="10">
    <location>
        <begin position="312"/>
        <end position="334"/>
    </location>
</feature>
<dbReference type="Pfam" id="PF08284">
    <property type="entry name" value="RVP_2"/>
    <property type="match status" value="1"/>
</dbReference>
<evidence type="ECO:0000259" key="11">
    <source>
        <dbReference type="PROSITE" id="PS50994"/>
    </source>
</evidence>
<dbReference type="GO" id="GO:0004190">
    <property type="term" value="F:aspartic-type endopeptidase activity"/>
    <property type="evidence" value="ECO:0007669"/>
    <property type="project" value="UniProtKB-KW"/>
</dbReference>
<dbReference type="STRING" id="796604.A0A2X0LP57"/>
<keyword evidence="8" id="KW-0694">RNA-binding</keyword>
<dbReference type="GO" id="GO:0003723">
    <property type="term" value="F:RNA binding"/>
    <property type="evidence" value="ECO:0007669"/>
    <property type="project" value="UniProtKB-KW"/>
</dbReference>
<feature type="region of interest" description="Disordered" evidence="10">
    <location>
        <begin position="1"/>
        <end position="37"/>
    </location>
</feature>
<dbReference type="Gene3D" id="3.10.10.10">
    <property type="entry name" value="HIV Type 1 Reverse Transcriptase, subunit A, domain 1"/>
    <property type="match status" value="2"/>
</dbReference>
<feature type="domain" description="Integrase catalytic" evidence="11">
    <location>
        <begin position="968"/>
        <end position="1095"/>
    </location>
</feature>
<dbReference type="PROSITE" id="PS00141">
    <property type="entry name" value="ASP_PROTEASE"/>
    <property type="match status" value="1"/>
</dbReference>
<keyword evidence="7" id="KW-0378">Hydrolase</keyword>
<dbReference type="GO" id="GO:0004519">
    <property type="term" value="F:endonuclease activity"/>
    <property type="evidence" value="ECO:0007669"/>
    <property type="project" value="UniProtKB-KW"/>
</dbReference>
<sequence>MARAKKATAQPPPALQPDEPGSSDDEEETVTMPKGLKLNAPKLASDTTLTLASVRAYLNDMDNLFTQYKVTGMRFKVMFITHHIEQEWLKDWCGSATEDRTWDEFKVAFLRKALPLDFAYATEKAIRHSKQRLTDYTSWASGLRASQLQLGQAAFSDTSFIKVLLFNMDPQLSVILRQDDLLLNTGMHTDDLDYVVASKTALPKPKTISYEAFERLARSKWNMITALRGVAAPRTHNSTMATRTSSYRPPATTSTGGRRLPAKLTDAMKDYLSLKEGCFSCRRIHTDHRSKDCTAEWQKAPDVPEGWTEFEKRKASAAKNDTLHQMAEQSEDDLSTDEENEYAPQFISTIPITLHNGKGSQTLHALADSGASSSFIADKVVEKLGLAVHRLPVPTMVKTAIKGQKRAFHVTSYVKIPIALENGTWEAGDTILKVAKLQEPLEVVLGFNFLAKHKFNIDFARHEILVPHPSMPNVMIDLLAPVFGPQPQRAVPRSPKRIQQKESELAELRAREARLRVEFADRFPGDIPPVSMYESPVRHRIKLKPGAKKPNLKGYRAPHRYRAPWKRLIDQHVTAGRLRKSSSEFASPAFVIPKKGMDKDPSIQPRMVCDYRVLNEGTGKIDMTNSFFQTKMAEEDIPKTAVITPWGLFEWTVMPMGLCNAPATHQRRVNEALGDLIGNVCFVYLDDITIFADTLEEHERRVRLVLDALRRADLGHMSTTAWTGEHNTAFEAIKALVGSLPSLHPIDHSEQALSQGKAWQTAMPAGYWSLQYNPAEGNYAAHEMELLAIPSLSRRQARWTERLADYDFEIVYVRGPENTVADALSCYSFPEDCATRGASDNVNMLAEATLDPAFLKALKDGYLNDTHCQQAIKNIDSTPGYSYKDGIARFEGRILLPKTGDFRENAIHDAHNVTGHFGLHKMYERLRRDFIWSGMKELCKEYVESCSVCQTMKMHGTGFAGRIHNLNVPDRPMREVGLDFVGPLIPSNGNDALLTVTDRLSGYVRIIPCRTTDDATTTADRFFNGWHQYFSMPRVLVSDCDKLFTSEFWRAYTGRMGTKLAMSTAFHPQTDGRSERTNRTVIQVLCTMVNRRQND</sequence>
<dbReference type="SUPFAM" id="SSF56672">
    <property type="entry name" value="DNA/RNA polymerases"/>
    <property type="match status" value="1"/>
</dbReference>
<dbReference type="GO" id="GO:0006508">
    <property type="term" value="P:proteolysis"/>
    <property type="evidence" value="ECO:0007669"/>
    <property type="project" value="UniProtKB-KW"/>
</dbReference>
<proteinExistence type="predicted"/>
<keyword evidence="9" id="KW-0695">RNA-directed DNA polymerase</keyword>
<gene>
    <name evidence="12" type="primary">BQ5605_C011g06466</name>
    <name evidence="12" type="ORF">BQ5605_C011G06466</name>
</gene>
<dbReference type="SUPFAM" id="SSF50630">
    <property type="entry name" value="Acid proteases"/>
    <property type="match status" value="1"/>
</dbReference>
<dbReference type="InterPro" id="IPR001969">
    <property type="entry name" value="Aspartic_peptidase_AS"/>
</dbReference>
<name>A0A2X0LP57_9BASI</name>
<evidence type="ECO:0000256" key="8">
    <source>
        <dbReference type="ARBA" id="ARBA00022884"/>
    </source>
</evidence>
<dbReference type="Gene3D" id="2.40.70.10">
    <property type="entry name" value="Acid Proteases"/>
    <property type="match status" value="1"/>
</dbReference>
<dbReference type="InterPro" id="IPR043128">
    <property type="entry name" value="Rev_trsase/Diguanyl_cyclase"/>
</dbReference>
<evidence type="ECO:0000313" key="13">
    <source>
        <dbReference type="Proteomes" id="UP000249464"/>
    </source>
</evidence>
<dbReference type="AlphaFoldDB" id="A0A2X0LP57"/>
<dbReference type="CDD" id="cd01647">
    <property type="entry name" value="RT_LTR"/>
    <property type="match status" value="1"/>
</dbReference>
<keyword evidence="6" id="KW-0255">Endonuclease</keyword>
<evidence type="ECO:0000256" key="1">
    <source>
        <dbReference type="ARBA" id="ARBA00022670"/>
    </source>
</evidence>
<dbReference type="GO" id="GO:0015074">
    <property type="term" value="P:DNA integration"/>
    <property type="evidence" value="ECO:0007669"/>
    <property type="project" value="InterPro"/>
</dbReference>
<dbReference type="InterPro" id="IPR001584">
    <property type="entry name" value="Integrase_cat-core"/>
</dbReference>
<keyword evidence="1" id="KW-0645">Protease</keyword>
<dbReference type="GO" id="GO:0005634">
    <property type="term" value="C:nucleus"/>
    <property type="evidence" value="ECO:0007669"/>
    <property type="project" value="UniProtKB-ARBA"/>
</dbReference>
<keyword evidence="2" id="KW-0808">Transferase</keyword>
<evidence type="ECO:0000256" key="10">
    <source>
        <dbReference type="SAM" id="MobiDB-lite"/>
    </source>
</evidence>
<dbReference type="InterPro" id="IPR000477">
    <property type="entry name" value="RT_dom"/>
</dbReference>
<dbReference type="Pfam" id="PF17921">
    <property type="entry name" value="Integrase_H2C2"/>
    <property type="match status" value="1"/>
</dbReference>
<organism evidence="12 13">
    <name type="scientific">Microbotryum silenes-dioicae</name>
    <dbReference type="NCBI Taxonomy" id="796604"/>
    <lineage>
        <taxon>Eukaryota</taxon>
        <taxon>Fungi</taxon>
        <taxon>Dikarya</taxon>
        <taxon>Basidiomycota</taxon>
        <taxon>Pucciniomycotina</taxon>
        <taxon>Microbotryomycetes</taxon>
        <taxon>Microbotryales</taxon>
        <taxon>Microbotryaceae</taxon>
        <taxon>Microbotryum</taxon>
    </lineage>
</organism>
<keyword evidence="3" id="KW-0548">Nucleotidyltransferase</keyword>
<dbReference type="PANTHER" id="PTHR37984">
    <property type="entry name" value="PROTEIN CBG26694"/>
    <property type="match status" value="1"/>
</dbReference>
<dbReference type="InterPro" id="IPR041588">
    <property type="entry name" value="Integrase_H2C2"/>
</dbReference>
<keyword evidence="5" id="KW-0064">Aspartyl protease</keyword>
<evidence type="ECO:0000313" key="12">
    <source>
        <dbReference type="EMBL" id="SGY12322.1"/>
    </source>
</evidence>
<dbReference type="SUPFAM" id="SSF53098">
    <property type="entry name" value="Ribonuclease H-like"/>
    <property type="match status" value="1"/>
</dbReference>
<evidence type="ECO:0000256" key="9">
    <source>
        <dbReference type="ARBA" id="ARBA00022918"/>
    </source>
</evidence>
<dbReference type="EMBL" id="FQNC01000011">
    <property type="protein sequence ID" value="SGY12322.1"/>
    <property type="molecule type" value="Genomic_DNA"/>
</dbReference>
<dbReference type="Gene3D" id="3.30.420.10">
    <property type="entry name" value="Ribonuclease H-like superfamily/Ribonuclease H"/>
    <property type="match status" value="1"/>
</dbReference>
<dbReference type="FunFam" id="3.10.10.10:FF:000007">
    <property type="entry name" value="Retrovirus-related Pol polyprotein from transposon 17.6-like Protein"/>
    <property type="match status" value="1"/>
</dbReference>
<dbReference type="InterPro" id="IPR043502">
    <property type="entry name" value="DNA/RNA_pol_sf"/>
</dbReference>
<keyword evidence="13" id="KW-1185">Reference proteome</keyword>
<dbReference type="InterPro" id="IPR036397">
    <property type="entry name" value="RNaseH_sf"/>
</dbReference>
<accession>A0A2X0LP57</accession>
<evidence type="ECO:0000256" key="6">
    <source>
        <dbReference type="ARBA" id="ARBA00022759"/>
    </source>
</evidence>
<dbReference type="Proteomes" id="UP000249464">
    <property type="component" value="Unassembled WGS sequence"/>
</dbReference>
<dbReference type="Gene3D" id="3.30.70.270">
    <property type="match status" value="1"/>
</dbReference>
<dbReference type="Pfam" id="PF00078">
    <property type="entry name" value="RVT_1"/>
    <property type="match status" value="1"/>
</dbReference>
<dbReference type="InterPro" id="IPR021109">
    <property type="entry name" value="Peptidase_aspartic_dom_sf"/>
</dbReference>
<evidence type="ECO:0000256" key="4">
    <source>
        <dbReference type="ARBA" id="ARBA00022722"/>
    </source>
</evidence>
<dbReference type="Gene3D" id="1.10.340.70">
    <property type="match status" value="1"/>
</dbReference>
<feature type="region of interest" description="Disordered" evidence="10">
    <location>
        <begin position="239"/>
        <end position="259"/>
    </location>
</feature>
<evidence type="ECO:0000256" key="5">
    <source>
        <dbReference type="ARBA" id="ARBA00022750"/>
    </source>
</evidence>
<dbReference type="GO" id="GO:0003964">
    <property type="term" value="F:RNA-directed DNA polymerase activity"/>
    <property type="evidence" value="ECO:0007669"/>
    <property type="project" value="UniProtKB-KW"/>
</dbReference>